<organism evidence="1 2">
    <name type="scientific">Sphingobium boeckii</name>
    <dbReference type="NCBI Taxonomy" id="1082345"/>
    <lineage>
        <taxon>Bacteria</taxon>
        <taxon>Pseudomonadati</taxon>
        <taxon>Pseudomonadota</taxon>
        <taxon>Alphaproteobacteria</taxon>
        <taxon>Sphingomonadales</taxon>
        <taxon>Sphingomonadaceae</taxon>
        <taxon>Sphingobium</taxon>
    </lineage>
</organism>
<feature type="non-terminal residue" evidence="1">
    <location>
        <position position="1"/>
    </location>
</feature>
<gene>
    <name evidence="1" type="ORF">FHS49_002932</name>
</gene>
<dbReference type="AlphaFoldDB" id="A0A7W9AJV6"/>
<comment type="caution">
    <text evidence="1">The sequence shown here is derived from an EMBL/GenBank/DDBJ whole genome shotgun (WGS) entry which is preliminary data.</text>
</comment>
<accession>A0A7W9AJV6</accession>
<dbReference type="EMBL" id="JACIJC010000004">
    <property type="protein sequence ID" value="MBB5686908.1"/>
    <property type="molecule type" value="Genomic_DNA"/>
</dbReference>
<proteinExistence type="predicted"/>
<reference evidence="1 2" key="1">
    <citation type="submission" date="2020-08" db="EMBL/GenBank/DDBJ databases">
        <title>Genomic Encyclopedia of Type Strains, Phase IV (KMG-IV): sequencing the most valuable type-strain genomes for metagenomic binning, comparative biology and taxonomic classification.</title>
        <authorList>
            <person name="Goeker M."/>
        </authorList>
    </citation>
    <scope>NUCLEOTIDE SEQUENCE [LARGE SCALE GENOMIC DNA]</scope>
    <source>
        <strain evidence="1 2">DSM 25079</strain>
    </source>
</reference>
<name>A0A7W9AJV6_9SPHN</name>
<dbReference type="Proteomes" id="UP000549617">
    <property type="component" value="Unassembled WGS sequence"/>
</dbReference>
<protein>
    <submittedName>
        <fullName evidence="1">Uncharacterized protein</fullName>
    </submittedName>
</protein>
<keyword evidence="2" id="KW-1185">Reference proteome</keyword>
<evidence type="ECO:0000313" key="1">
    <source>
        <dbReference type="EMBL" id="MBB5686908.1"/>
    </source>
</evidence>
<sequence length="55" mass="5970">AATTALRNTLRTDRGTIDVFDFGPTMENLRANCSEETGLPAPIQPKWTHNLNAAA</sequence>
<evidence type="ECO:0000313" key="2">
    <source>
        <dbReference type="Proteomes" id="UP000549617"/>
    </source>
</evidence>